<dbReference type="PROSITE" id="PS52016">
    <property type="entry name" value="TONB_DEPENDENT_REC_3"/>
    <property type="match status" value="1"/>
</dbReference>
<dbReference type="InterPro" id="IPR041700">
    <property type="entry name" value="OMP_b-brl_3"/>
</dbReference>
<comment type="subcellular location">
    <subcellularLocation>
        <location evidence="1 7">Cell outer membrane</location>
        <topology evidence="1 7">Multi-pass membrane protein</topology>
    </subcellularLocation>
</comment>
<keyword evidence="2 7" id="KW-0813">Transport</keyword>
<organism evidence="11 12">
    <name type="scientific">Maribacter algicola</name>
    <dbReference type="NCBI Taxonomy" id="2498892"/>
    <lineage>
        <taxon>Bacteria</taxon>
        <taxon>Pseudomonadati</taxon>
        <taxon>Bacteroidota</taxon>
        <taxon>Flavobacteriia</taxon>
        <taxon>Flavobacteriales</taxon>
        <taxon>Flavobacteriaceae</taxon>
        <taxon>Maribacter</taxon>
    </lineage>
</organism>
<proteinExistence type="inferred from homology"/>
<dbReference type="Pfam" id="PF14905">
    <property type="entry name" value="OMP_b-brl_3"/>
    <property type="match status" value="1"/>
</dbReference>
<comment type="similarity">
    <text evidence="7">Belongs to the TonB-dependent receptor family.</text>
</comment>
<dbReference type="SUPFAM" id="SSF56935">
    <property type="entry name" value="Porins"/>
    <property type="match status" value="1"/>
</dbReference>
<dbReference type="EMBL" id="QUSX01000002">
    <property type="protein sequence ID" value="RRQ48773.1"/>
    <property type="molecule type" value="Genomic_DNA"/>
</dbReference>
<evidence type="ECO:0000256" key="5">
    <source>
        <dbReference type="ARBA" id="ARBA00023136"/>
    </source>
</evidence>
<evidence type="ECO:0000256" key="2">
    <source>
        <dbReference type="ARBA" id="ARBA00022448"/>
    </source>
</evidence>
<dbReference type="GO" id="GO:0009279">
    <property type="term" value="C:cell outer membrane"/>
    <property type="evidence" value="ECO:0007669"/>
    <property type="project" value="UniProtKB-SubCell"/>
</dbReference>
<reference evidence="12" key="1">
    <citation type="submission" date="2018-08" db="EMBL/GenBank/DDBJ databases">
        <authorList>
            <person name="Khan S.A."/>
            <person name="J S.E."/>
        </authorList>
    </citation>
    <scope>NUCLEOTIDE SEQUENCE [LARGE SCALE GENOMIC DNA]</scope>
    <source>
        <strain evidence="12">PoM-212</strain>
    </source>
</reference>
<dbReference type="InterPro" id="IPR012910">
    <property type="entry name" value="Plug_dom"/>
</dbReference>
<reference evidence="12" key="2">
    <citation type="submission" date="2018-12" db="EMBL/GenBank/DDBJ databases">
        <title>Maribacter lutimaris sp. nov., isolated from marine sediment.</title>
        <authorList>
            <person name="Kim K.K."/>
        </authorList>
    </citation>
    <scope>NUCLEOTIDE SEQUENCE [LARGE SCALE GENOMIC DNA]</scope>
    <source>
        <strain evidence="12">PoM-212</strain>
    </source>
</reference>
<evidence type="ECO:0000256" key="8">
    <source>
        <dbReference type="SAM" id="MobiDB-lite"/>
    </source>
</evidence>
<dbReference type="Pfam" id="PF07715">
    <property type="entry name" value="Plug"/>
    <property type="match status" value="1"/>
</dbReference>
<feature type="domain" description="TonB-dependent receptor plug" evidence="9">
    <location>
        <begin position="152"/>
        <end position="230"/>
    </location>
</feature>
<keyword evidence="5 7" id="KW-0472">Membrane</keyword>
<evidence type="ECO:0000256" key="6">
    <source>
        <dbReference type="ARBA" id="ARBA00023237"/>
    </source>
</evidence>
<evidence type="ECO:0000256" key="7">
    <source>
        <dbReference type="PROSITE-ProRule" id="PRU01360"/>
    </source>
</evidence>
<dbReference type="InterPro" id="IPR039426">
    <property type="entry name" value="TonB-dep_rcpt-like"/>
</dbReference>
<keyword evidence="4 7" id="KW-0812">Transmembrane</keyword>
<dbReference type="Gene3D" id="2.60.40.1120">
    <property type="entry name" value="Carboxypeptidase-like, regulatory domain"/>
    <property type="match status" value="1"/>
</dbReference>
<dbReference type="InterPro" id="IPR036942">
    <property type="entry name" value="Beta-barrel_TonB_sf"/>
</dbReference>
<dbReference type="OrthoDB" id="8764943at2"/>
<comment type="caution">
    <text evidence="11">The sequence shown here is derived from an EMBL/GenBank/DDBJ whole genome shotgun (WGS) entry which is preliminary data.</text>
</comment>
<keyword evidence="3 7" id="KW-1134">Transmembrane beta strand</keyword>
<dbReference type="Proteomes" id="UP000286990">
    <property type="component" value="Unassembled WGS sequence"/>
</dbReference>
<evidence type="ECO:0000313" key="11">
    <source>
        <dbReference type="EMBL" id="RRQ48773.1"/>
    </source>
</evidence>
<evidence type="ECO:0000256" key="3">
    <source>
        <dbReference type="ARBA" id="ARBA00022452"/>
    </source>
</evidence>
<sequence length="829" mass="93454">MRRLFPLLLLLFTLQPILSQRPEGGPGNGQPPVTITGTVLDEENNQPLEYATLVLQSVDNPEKVTGGITDIKGKFSVEVSPGRYNARIEYISYKTKQFPNQNFTQSTNLGTIKLALDVAQLNEVDVVGERTTVEVRLDKKVYNVGKDLTNSGATISDALDNIPSVTVDVDGAIALRGNGNVRILINGRPSALAGFGSTDALRQLPADAIEKVEVITSPSARYDAEGTAGILNIVLKKEKTRGFNGTINTTVGYPGTFSITPNLNLRTDNFNIFTTIGYRYREGPGNGFFDNTYFNGTFDRIIEDRDINRNNSGFNANFGIEYFLTESSSLTASAFGRLNDGEDITDNNTTRFISTNVDSRTLRREIEVEDEKSYQLALNYNNNFNDEGHKLTADFQYSYDEEIKPIKIEENETFPSTTILDAQNIDQIELQNEVLLQVDYVLPMGDAQFEAGYRGNFEENDNDFALEQINLATGQFEPNVGLTNRFVFNQNINALYTQYGNKYGKFSFLAGLRLENTQLKGEVTGVDIQTLQDILGPEIDLDFNKNYLGLFPTLNLIYELAENENISLGYNRRINRPRGFFINPFPSFSSRTNVFQGNPDLDPAFANAYDLGYLKRWDKLTFTSSVYYQKETNSFERIQEETGELTTDGIAIIRSLPINLSTNERVGAEVGILYNPFKWWRINGSFNFFQFNSSGLFNGVDFGAKNTSWFSRFSSKVTLPGKIDWQTNAFYRGPTNNAQTENKGIFSINLAFSKDILKDNGTIAFNVSDLLNSRKRLSFTQTPTFTSDSEFQWRVRQFNLSFVYRINQKKQRERRPQRDDSGDDEEFSG</sequence>
<evidence type="ECO:0000259" key="9">
    <source>
        <dbReference type="Pfam" id="PF07715"/>
    </source>
</evidence>
<dbReference type="Gene3D" id="2.40.170.20">
    <property type="entry name" value="TonB-dependent receptor, beta-barrel domain"/>
    <property type="match status" value="1"/>
</dbReference>
<dbReference type="RefSeq" id="WP_125223496.1">
    <property type="nucleotide sequence ID" value="NZ_QUSX01000002.1"/>
</dbReference>
<feature type="region of interest" description="Disordered" evidence="8">
    <location>
        <begin position="809"/>
        <end position="829"/>
    </location>
</feature>
<evidence type="ECO:0000256" key="4">
    <source>
        <dbReference type="ARBA" id="ARBA00022692"/>
    </source>
</evidence>
<accession>A0A3R8R2L1</accession>
<dbReference type="PANTHER" id="PTHR40980:SF4">
    <property type="entry name" value="TONB-DEPENDENT RECEPTOR-LIKE BETA-BARREL DOMAIN-CONTAINING PROTEIN"/>
    <property type="match status" value="1"/>
</dbReference>
<dbReference type="AlphaFoldDB" id="A0A3R8R2L1"/>
<dbReference type="SUPFAM" id="SSF49464">
    <property type="entry name" value="Carboxypeptidase regulatory domain-like"/>
    <property type="match status" value="1"/>
</dbReference>
<dbReference type="Pfam" id="PF13715">
    <property type="entry name" value="CarbopepD_reg_2"/>
    <property type="match status" value="1"/>
</dbReference>
<evidence type="ECO:0000313" key="12">
    <source>
        <dbReference type="Proteomes" id="UP000286990"/>
    </source>
</evidence>
<keyword evidence="6 7" id="KW-0998">Cell outer membrane</keyword>
<feature type="domain" description="Outer membrane protein beta-barrel" evidence="10">
    <location>
        <begin position="383"/>
        <end position="804"/>
    </location>
</feature>
<dbReference type="InterPro" id="IPR008969">
    <property type="entry name" value="CarboxyPept-like_regulatory"/>
</dbReference>
<protein>
    <submittedName>
        <fullName evidence="11">TonB-dependent receptor</fullName>
    </submittedName>
</protein>
<evidence type="ECO:0000259" key="10">
    <source>
        <dbReference type="Pfam" id="PF14905"/>
    </source>
</evidence>
<dbReference type="Gene3D" id="2.170.130.10">
    <property type="entry name" value="TonB-dependent receptor, plug domain"/>
    <property type="match status" value="1"/>
</dbReference>
<dbReference type="PANTHER" id="PTHR40980">
    <property type="entry name" value="PLUG DOMAIN-CONTAINING PROTEIN"/>
    <property type="match status" value="1"/>
</dbReference>
<name>A0A3R8R2L1_9FLAO</name>
<keyword evidence="12" id="KW-1185">Reference proteome</keyword>
<keyword evidence="11" id="KW-0675">Receptor</keyword>
<dbReference type="InterPro" id="IPR037066">
    <property type="entry name" value="Plug_dom_sf"/>
</dbReference>
<gene>
    <name evidence="11" type="ORF">DZC72_13965</name>
</gene>
<evidence type="ECO:0000256" key="1">
    <source>
        <dbReference type="ARBA" id="ARBA00004571"/>
    </source>
</evidence>